<dbReference type="Gene3D" id="2.60.120.10">
    <property type="entry name" value="Jelly Rolls"/>
    <property type="match status" value="2"/>
</dbReference>
<dbReference type="InterPro" id="IPR011051">
    <property type="entry name" value="RmlC_Cupin_sf"/>
</dbReference>
<dbReference type="EMBL" id="LPWD01000027">
    <property type="protein sequence ID" value="ODS04001.1"/>
    <property type="molecule type" value="Genomic_DNA"/>
</dbReference>
<feature type="binding site" evidence="2">
    <location>
        <position position="254"/>
    </location>
    <ligand>
        <name>Mn(2+)</name>
        <dbReference type="ChEBI" id="CHEBI:29035"/>
        <label>2</label>
    </ligand>
</feature>
<dbReference type="GO" id="GO:0046872">
    <property type="term" value="F:metal ion binding"/>
    <property type="evidence" value="ECO:0007669"/>
    <property type="project" value="UniProtKB-KW"/>
</dbReference>
<dbReference type="NCBIfam" id="TIGR03404">
    <property type="entry name" value="bicupin_oxalic"/>
    <property type="match status" value="1"/>
</dbReference>
<accession>A0A1E3WDY5</accession>
<dbReference type="CDD" id="cd20304">
    <property type="entry name" value="cupin_OxDC_N"/>
    <property type="match status" value="1"/>
</dbReference>
<feature type="binding site" evidence="2">
    <location>
        <position position="77"/>
    </location>
    <ligand>
        <name>Mn(2+)</name>
        <dbReference type="ChEBI" id="CHEBI:29035"/>
        <label>1</label>
    </ligand>
</feature>
<dbReference type="InterPro" id="IPR051610">
    <property type="entry name" value="GPI/OXD"/>
</dbReference>
<evidence type="ECO:0000313" key="5">
    <source>
        <dbReference type="EMBL" id="ODS04001.1"/>
    </source>
</evidence>
<evidence type="ECO:0000256" key="1">
    <source>
        <dbReference type="ARBA" id="ARBA00022723"/>
    </source>
</evidence>
<proteinExistence type="predicted"/>
<dbReference type="AlphaFoldDB" id="A0A1E3WDY5"/>
<organism evidence="5 6">
    <name type="scientific">Methyloceanibacter marginalis</name>
    <dbReference type="NCBI Taxonomy" id="1774971"/>
    <lineage>
        <taxon>Bacteria</taxon>
        <taxon>Pseudomonadati</taxon>
        <taxon>Pseudomonadota</taxon>
        <taxon>Alphaproteobacteria</taxon>
        <taxon>Hyphomicrobiales</taxon>
        <taxon>Hyphomicrobiaceae</taxon>
        <taxon>Methyloceanibacter</taxon>
    </lineage>
</organism>
<keyword evidence="2" id="KW-0464">Manganese</keyword>
<feature type="binding site" evidence="2">
    <location>
        <position position="75"/>
    </location>
    <ligand>
        <name>Mn(2+)</name>
        <dbReference type="ChEBI" id="CHEBI:29035"/>
        <label>1</label>
    </ligand>
</feature>
<dbReference type="SMART" id="SM00835">
    <property type="entry name" value="Cupin_1"/>
    <property type="match status" value="2"/>
</dbReference>
<feature type="domain" description="Cupin type-1" evidence="4">
    <location>
        <begin position="30"/>
        <end position="173"/>
    </location>
</feature>
<dbReference type="PANTHER" id="PTHR35848:SF9">
    <property type="entry name" value="SLL1358 PROTEIN"/>
    <property type="match status" value="1"/>
</dbReference>
<feature type="domain" description="Cupin type-1" evidence="4">
    <location>
        <begin position="209"/>
        <end position="350"/>
    </location>
</feature>
<dbReference type="GO" id="GO:0033609">
    <property type="term" value="P:oxalate metabolic process"/>
    <property type="evidence" value="ECO:0007669"/>
    <property type="project" value="InterPro"/>
</dbReference>
<dbReference type="SUPFAM" id="SSF51182">
    <property type="entry name" value="RmlC-like cupins"/>
    <property type="match status" value="1"/>
</dbReference>
<evidence type="ECO:0000259" key="4">
    <source>
        <dbReference type="SMART" id="SM00835"/>
    </source>
</evidence>
<reference evidence="5 6" key="1">
    <citation type="journal article" date="2016" name="Environ. Microbiol.">
        <title>New Methyloceanibacter diversity from North Sea sediments includes methanotroph containing solely the soluble methane monooxygenase.</title>
        <authorList>
            <person name="Vekeman B."/>
            <person name="Kerckhof F.M."/>
            <person name="Cremers G."/>
            <person name="de Vos P."/>
            <person name="Vandamme P."/>
            <person name="Boon N."/>
            <person name="Op den Camp H.J."/>
            <person name="Heylen K."/>
        </authorList>
    </citation>
    <scope>NUCLEOTIDE SEQUENCE [LARGE SCALE GENOMIC DNA]</scope>
    <source>
        <strain evidence="5 6">R-67177</strain>
    </source>
</reference>
<feature type="region of interest" description="Disordered" evidence="3">
    <location>
        <begin position="1"/>
        <end position="27"/>
    </location>
</feature>
<feature type="binding site" evidence="2">
    <location>
        <position position="256"/>
    </location>
    <ligand>
        <name>Mn(2+)</name>
        <dbReference type="ChEBI" id="CHEBI:29035"/>
        <label>2</label>
    </ligand>
</feature>
<sequence>MGWESNETMQPPYGPAPAPLAGPELPSFRYPLGETPTKQFDGGTAKEATVVQFPVSDKLAGVYMTLEAGAVRELHWHANAAEWAYMIDGRARVTTIDPENQAEVVDFWAGDVWYFPRGHGHSIQGLEGGCTFVLVFDNGYFSEFGTFSITDWLGHTPHEVLAKNFGLPVADFAKFPKKEVYIAKGPVPPPLPEDPTPGSLNAPALTHRYRLLAQAPEPFPGGEMRIASEIEFPISSTMTGALLTIAPGGMRELHWHPNAAEWQYWLKGTGRMTVFGSGGRARTDEFGPGDVGYVPQGYGHYIENTGKDDLELLVVLNNGTYQSVSITAWMAGTPDLLLATNFGVKEKVFEDMPGDAVIMPEGD</sequence>
<dbReference type="CDD" id="cd20305">
    <property type="entry name" value="cupin_OxDC_C"/>
    <property type="match status" value="1"/>
</dbReference>
<gene>
    <name evidence="5" type="ORF">AUC71_06485</name>
</gene>
<evidence type="ECO:0000256" key="3">
    <source>
        <dbReference type="SAM" id="MobiDB-lite"/>
    </source>
</evidence>
<evidence type="ECO:0000313" key="6">
    <source>
        <dbReference type="Proteomes" id="UP000095042"/>
    </source>
</evidence>
<dbReference type="InterPro" id="IPR017774">
    <property type="entry name" value="Bicupin_oxalate_deCO2ase/Oxase"/>
</dbReference>
<dbReference type="RefSeq" id="WP_069622794.1">
    <property type="nucleotide sequence ID" value="NZ_LPWD01000027.1"/>
</dbReference>
<dbReference type="PANTHER" id="PTHR35848">
    <property type="entry name" value="OXALATE-BINDING PROTEIN"/>
    <property type="match status" value="1"/>
</dbReference>
<dbReference type="InterPro" id="IPR006045">
    <property type="entry name" value="Cupin_1"/>
</dbReference>
<comment type="caution">
    <text evidence="5">The sequence shown here is derived from an EMBL/GenBank/DDBJ whole genome shotgun (WGS) entry which is preliminary data.</text>
</comment>
<dbReference type="InterPro" id="IPR014710">
    <property type="entry name" value="RmlC-like_jellyroll"/>
</dbReference>
<feature type="binding site" evidence="2">
    <location>
        <position position="261"/>
    </location>
    <ligand>
        <name>Mn(2+)</name>
        <dbReference type="ChEBI" id="CHEBI:29035"/>
        <label>2</label>
    </ligand>
</feature>
<protein>
    <submittedName>
        <fullName evidence="5">Oxalate decarboxylase</fullName>
    </submittedName>
</protein>
<keyword evidence="6" id="KW-1185">Reference proteome</keyword>
<feature type="binding site" evidence="2">
    <location>
        <position position="300"/>
    </location>
    <ligand>
        <name>Mn(2+)</name>
        <dbReference type="ChEBI" id="CHEBI:29035"/>
        <label>2</label>
    </ligand>
</feature>
<feature type="binding site" evidence="2">
    <location>
        <position position="121"/>
    </location>
    <ligand>
        <name>Mn(2+)</name>
        <dbReference type="ChEBI" id="CHEBI:29035"/>
        <label>1</label>
    </ligand>
</feature>
<name>A0A1E3WDY5_9HYPH</name>
<feature type="binding site" evidence="2">
    <location>
        <position position="82"/>
    </location>
    <ligand>
        <name>Mn(2+)</name>
        <dbReference type="ChEBI" id="CHEBI:29035"/>
        <label>1</label>
    </ligand>
</feature>
<dbReference type="Pfam" id="PF00190">
    <property type="entry name" value="Cupin_1"/>
    <property type="match status" value="2"/>
</dbReference>
<dbReference type="Proteomes" id="UP000095042">
    <property type="component" value="Unassembled WGS sequence"/>
</dbReference>
<evidence type="ECO:0000256" key="2">
    <source>
        <dbReference type="PIRSR" id="PIRSR617774-2"/>
    </source>
</evidence>
<keyword evidence="1 2" id="KW-0479">Metal-binding</keyword>
<comment type="cofactor">
    <cofactor evidence="2">
        <name>Mn(2+)</name>
        <dbReference type="ChEBI" id="CHEBI:29035"/>
    </cofactor>
    <text evidence="2">Binds 2 manganese ions per subunit.</text>
</comment>